<comment type="caution">
    <text evidence="6">The sequence shown here is derived from an EMBL/GenBank/DDBJ whole genome shotgun (WGS) entry which is preliminary data.</text>
</comment>
<feature type="domain" description="AAA+ ATPase" evidence="5">
    <location>
        <begin position="117"/>
        <end position="249"/>
    </location>
</feature>
<proteinExistence type="inferred from homology"/>
<evidence type="ECO:0000313" key="6">
    <source>
        <dbReference type="EMBL" id="TQJ04096.1"/>
    </source>
</evidence>
<sequence>MAQGELLRRLFASYSRADDAAFRQAADELVAEERRKNHRLLANELERELNKPRPGADLPLTLRPIPKSRDDRPLLRLTKPNRELSELVLAPMAREVIEEIVAENRSRGALTSHGLRPRQRLLLLGAPGTGKSATAHAIAAELSLPVATASLAALTSSFLGDTARNVEAIMGFAEQTPCVLLLDEFDVLGQERAQAGDHGEMRRVAATVLQSLEDLHGESLVVATSNHPQLVDAAMWRRFDELIGFDSLDEAQLAELIALKLRAMPTELDAGDWAGRLGTLSPAEVELVCFEAMRRTVLAGRSAVDDAAMEAAVERMRRRRTLIDGAAPPD</sequence>
<evidence type="ECO:0000313" key="7">
    <source>
        <dbReference type="Proteomes" id="UP000320876"/>
    </source>
</evidence>
<dbReference type="CDD" id="cd19481">
    <property type="entry name" value="RecA-like_protease"/>
    <property type="match status" value="1"/>
</dbReference>
<dbReference type="AlphaFoldDB" id="A0A542DLX0"/>
<dbReference type="GO" id="GO:0016887">
    <property type="term" value="F:ATP hydrolysis activity"/>
    <property type="evidence" value="ECO:0007669"/>
    <property type="project" value="InterPro"/>
</dbReference>
<evidence type="ECO:0000259" key="5">
    <source>
        <dbReference type="SMART" id="SM00382"/>
    </source>
</evidence>
<evidence type="ECO:0000256" key="4">
    <source>
        <dbReference type="SAM" id="MobiDB-lite"/>
    </source>
</evidence>
<dbReference type="InterPro" id="IPR003593">
    <property type="entry name" value="AAA+_ATPase"/>
</dbReference>
<keyword evidence="7" id="KW-1185">Reference proteome</keyword>
<dbReference type="GO" id="GO:0005524">
    <property type="term" value="F:ATP binding"/>
    <property type="evidence" value="ECO:0007669"/>
    <property type="project" value="UniProtKB-KW"/>
</dbReference>
<keyword evidence="2" id="KW-0547">Nucleotide-binding</keyword>
<dbReference type="SUPFAM" id="SSF52540">
    <property type="entry name" value="P-loop containing nucleoside triphosphate hydrolases"/>
    <property type="match status" value="1"/>
</dbReference>
<evidence type="ECO:0000256" key="2">
    <source>
        <dbReference type="ARBA" id="ARBA00022741"/>
    </source>
</evidence>
<dbReference type="PANTHER" id="PTHR23073">
    <property type="entry name" value="26S PROTEASOME REGULATORY SUBUNIT"/>
    <property type="match status" value="1"/>
</dbReference>
<name>A0A542DLX0_AMYCI</name>
<dbReference type="InterPro" id="IPR003959">
    <property type="entry name" value="ATPase_AAA_core"/>
</dbReference>
<comment type="similarity">
    <text evidence="1">Belongs to the AAA ATPase family.</text>
</comment>
<keyword evidence="3" id="KW-0067">ATP-binding</keyword>
<feature type="region of interest" description="Disordered" evidence="4">
    <location>
        <begin position="50"/>
        <end position="73"/>
    </location>
</feature>
<dbReference type="OrthoDB" id="9802352at2"/>
<accession>A0A542DLX0</accession>
<dbReference type="EMBL" id="VFML01000001">
    <property type="protein sequence ID" value="TQJ04096.1"/>
    <property type="molecule type" value="Genomic_DNA"/>
</dbReference>
<dbReference type="InterPro" id="IPR050221">
    <property type="entry name" value="26S_Proteasome_ATPase"/>
</dbReference>
<dbReference type="RefSeq" id="WP_141999819.1">
    <property type="nucleotide sequence ID" value="NZ_VFML01000001.1"/>
</dbReference>
<dbReference type="Pfam" id="PF00004">
    <property type="entry name" value="AAA"/>
    <property type="match status" value="1"/>
</dbReference>
<reference evidence="6 7" key="1">
    <citation type="submission" date="2019-06" db="EMBL/GenBank/DDBJ databases">
        <title>Sequencing the genomes of 1000 actinobacteria strains.</title>
        <authorList>
            <person name="Klenk H.-P."/>
        </authorList>
    </citation>
    <scope>NUCLEOTIDE SEQUENCE [LARGE SCALE GENOMIC DNA]</scope>
    <source>
        <strain evidence="6 7">DSM 45679</strain>
    </source>
</reference>
<dbReference type="SMART" id="SM00382">
    <property type="entry name" value="AAA"/>
    <property type="match status" value="1"/>
</dbReference>
<evidence type="ECO:0000256" key="1">
    <source>
        <dbReference type="ARBA" id="ARBA00006914"/>
    </source>
</evidence>
<evidence type="ECO:0000256" key="3">
    <source>
        <dbReference type="ARBA" id="ARBA00022840"/>
    </source>
</evidence>
<organism evidence="6 7">
    <name type="scientific">Amycolatopsis cihanbeyliensis</name>
    <dbReference type="NCBI Taxonomy" id="1128664"/>
    <lineage>
        <taxon>Bacteria</taxon>
        <taxon>Bacillati</taxon>
        <taxon>Actinomycetota</taxon>
        <taxon>Actinomycetes</taxon>
        <taxon>Pseudonocardiales</taxon>
        <taxon>Pseudonocardiaceae</taxon>
        <taxon>Amycolatopsis</taxon>
    </lineage>
</organism>
<dbReference type="InterPro" id="IPR027417">
    <property type="entry name" value="P-loop_NTPase"/>
</dbReference>
<dbReference type="Proteomes" id="UP000320876">
    <property type="component" value="Unassembled WGS sequence"/>
</dbReference>
<protein>
    <submittedName>
        <fullName evidence="6">ATPase family protein associated with various cellular activities (AAA)</fullName>
    </submittedName>
</protein>
<gene>
    <name evidence="6" type="ORF">FB471_3877</name>
</gene>
<dbReference type="Gene3D" id="3.40.50.300">
    <property type="entry name" value="P-loop containing nucleotide triphosphate hydrolases"/>
    <property type="match status" value="1"/>
</dbReference>